<dbReference type="Proteomes" id="UP000669317">
    <property type="component" value="Unassembled WGS sequence"/>
</dbReference>
<dbReference type="Proteomes" id="UP000246085">
    <property type="component" value="Chromosome BRAD3257"/>
</dbReference>
<evidence type="ECO:0000256" key="1">
    <source>
        <dbReference type="SAM" id="SignalP"/>
    </source>
</evidence>
<accession>A0A2U3Q168</accession>
<dbReference type="Pfam" id="PF11162">
    <property type="entry name" value="DUF2946"/>
    <property type="match status" value="1"/>
</dbReference>
<dbReference type="RefSeq" id="WP_122403025.1">
    <property type="nucleotide sequence ID" value="NZ_JAGIKT010000049.1"/>
</dbReference>
<gene>
    <name evidence="3" type="ORF">BRAD3257_4156</name>
    <name evidence="2" type="ORF">JWS04_21870</name>
</gene>
<dbReference type="InterPro" id="IPR021333">
    <property type="entry name" value="DUF2946"/>
</dbReference>
<name>A0A2U3Q168_9BRAD</name>
<keyword evidence="1" id="KW-0732">Signal</keyword>
<keyword evidence="5" id="KW-1185">Reference proteome</keyword>
<evidence type="ECO:0000313" key="4">
    <source>
        <dbReference type="Proteomes" id="UP000246085"/>
    </source>
</evidence>
<sequence>MRARLQKYLPLVLLALVMQVLAPIAACWATGEAVSDPLSAAVICHSVGEQGGLNDQSGTPTAHAGACALCCLAHAGASLDSPPQVALAIPARDAGRVVWRPAEVPAVALHEGSSGQARAPPRIS</sequence>
<dbReference type="EMBL" id="LS398110">
    <property type="protein sequence ID" value="SPP95161.1"/>
    <property type="molecule type" value="Genomic_DNA"/>
</dbReference>
<evidence type="ECO:0000313" key="3">
    <source>
        <dbReference type="EMBL" id="SPP95161.1"/>
    </source>
</evidence>
<evidence type="ECO:0000313" key="2">
    <source>
        <dbReference type="EMBL" id="MBP0113683.1"/>
    </source>
</evidence>
<dbReference type="EMBL" id="JAGIKT010000049">
    <property type="protein sequence ID" value="MBP0113683.1"/>
    <property type="molecule type" value="Genomic_DNA"/>
</dbReference>
<organism evidence="3 4">
    <name type="scientific">Bradyrhizobium vignae</name>
    <dbReference type="NCBI Taxonomy" id="1549949"/>
    <lineage>
        <taxon>Bacteria</taxon>
        <taxon>Pseudomonadati</taxon>
        <taxon>Pseudomonadota</taxon>
        <taxon>Alphaproteobacteria</taxon>
        <taxon>Hyphomicrobiales</taxon>
        <taxon>Nitrobacteraceae</taxon>
        <taxon>Bradyrhizobium</taxon>
    </lineage>
</organism>
<dbReference type="KEGG" id="bvz:BRAD3257_4156"/>
<dbReference type="AlphaFoldDB" id="A0A2U3Q168"/>
<evidence type="ECO:0000313" key="5">
    <source>
        <dbReference type="Proteomes" id="UP000669317"/>
    </source>
</evidence>
<feature type="signal peptide" evidence="1">
    <location>
        <begin position="1"/>
        <end position="22"/>
    </location>
</feature>
<proteinExistence type="predicted"/>
<accession>A0A4Q0QG64</accession>
<dbReference type="OrthoDB" id="8246296at2"/>
<reference evidence="2 5" key="2">
    <citation type="submission" date="2021-03" db="EMBL/GenBank/DDBJ databases">
        <title>Genome Sequence of Bradyrhizobium vignae strain ISRA400.</title>
        <authorList>
            <person name="Tisa L.S."/>
            <person name="Svistoonoff S."/>
            <person name="Hocher V."/>
            <person name="Fall S."/>
            <person name="Zaiya A."/>
            <person name="Naing D."/>
            <person name="Niang N."/>
            <person name="Diouf A."/>
            <person name="Dasylva M.C."/>
            <person name="Toure O."/>
            <person name="Gueye M."/>
            <person name="Gully D."/>
            <person name="Tisseyre P."/>
            <person name="Simpson S."/>
            <person name="Morris K."/>
            <person name="Thomas W.K."/>
        </authorList>
    </citation>
    <scope>NUCLEOTIDE SEQUENCE [LARGE SCALE GENOMIC DNA]</scope>
    <source>
        <strain evidence="2 5">ISRA400</strain>
    </source>
</reference>
<feature type="chain" id="PRO_5041068945" evidence="1">
    <location>
        <begin position="23"/>
        <end position="124"/>
    </location>
</feature>
<protein>
    <submittedName>
        <fullName evidence="2">DUF2946 domain-containing protein</fullName>
    </submittedName>
</protein>
<reference evidence="3 4" key="1">
    <citation type="submission" date="2018-03" db="EMBL/GenBank/DDBJ databases">
        <authorList>
            <person name="Gully D."/>
        </authorList>
    </citation>
    <scope>NUCLEOTIDE SEQUENCE [LARGE SCALE GENOMIC DNA]</scope>
    <source>
        <strain evidence="3">ORS3257</strain>
    </source>
</reference>